<evidence type="ECO:0000313" key="1">
    <source>
        <dbReference type="EMBL" id="GLW58151.1"/>
    </source>
</evidence>
<proteinExistence type="predicted"/>
<evidence type="ECO:0000313" key="2">
    <source>
        <dbReference type="Proteomes" id="UP001165143"/>
    </source>
</evidence>
<organism evidence="1 2">
    <name type="scientific">Kitasatospora phosalacinea</name>
    <dbReference type="NCBI Taxonomy" id="2065"/>
    <lineage>
        <taxon>Bacteria</taxon>
        <taxon>Bacillati</taxon>
        <taxon>Actinomycetota</taxon>
        <taxon>Actinomycetes</taxon>
        <taxon>Kitasatosporales</taxon>
        <taxon>Streptomycetaceae</taxon>
        <taxon>Kitasatospora</taxon>
    </lineage>
</organism>
<name>A0A9W6UQ44_9ACTN</name>
<gene>
    <name evidence="1" type="ORF">Kpho01_61620</name>
</gene>
<dbReference type="EMBL" id="BSRX01000048">
    <property type="protein sequence ID" value="GLW58151.1"/>
    <property type="molecule type" value="Genomic_DNA"/>
</dbReference>
<sequence length="160" mass="16169">MVPRGWSGGRFGEDRQVAGDGLAQGAGGELLLLAHPVEVAEDLDVVAAGDGAVFVEAEQVAGQFGPVLSMTALTRIPLYVSLRMPAWASSTVTRTPPRRAMCCWPTVVPSGSGARQARTEAWVGAGFSVSSGSGSGRGGEAGSAAAGWCRRSAALVGAVA</sequence>
<reference evidence="1" key="1">
    <citation type="submission" date="2023-02" db="EMBL/GenBank/DDBJ databases">
        <title>Kitasatospora phosalacinea NBRC 14362.</title>
        <authorList>
            <person name="Ichikawa N."/>
            <person name="Sato H."/>
            <person name="Tonouchi N."/>
        </authorList>
    </citation>
    <scope>NUCLEOTIDE SEQUENCE</scope>
    <source>
        <strain evidence="1">NBRC 14362</strain>
    </source>
</reference>
<comment type="caution">
    <text evidence="1">The sequence shown here is derived from an EMBL/GenBank/DDBJ whole genome shotgun (WGS) entry which is preliminary data.</text>
</comment>
<dbReference type="AlphaFoldDB" id="A0A9W6UQ44"/>
<protein>
    <submittedName>
        <fullName evidence="1">Uncharacterized protein</fullName>
    </submittedName>
</protein>
<dbReference type="Proteomes" id="UP001165143">
    <property type="component" value="Unassembled WGS sequence"/>
</dbReference>
<accession>A0A9W6UQ44</accession>